<sequence>DSSVELGSYGVAESEDEMESREDDAEDSDSCSDDSFFVESDDVVSEEEEDELDLLEQQLESETDRRHERYVKKKSRMLSVSSDEGERHSLDDEDGIDLENITDYEDEQEEEQQVMCTRMALVFRMKIKCVAFPIYRVMNAMRSKPAIVIASLNPCMVDRDACVPIEDFEYIRTSDMRENSEKWCVEGVYAQTVDLLHIVELGGRSVVAVSSVYAEFDVPKVHRSVCENKCGRFYWNEGILCRQKCSQE</sequence>
<name>A0A2G9TUI7_TELCI</name>
<keyword evidence="3" id="KW-1185">Reference proteome</keyword>
<feature type="non-terminal residue" evidence="2">
    <location>
        <position position="1"/>
    </location>
</feature>
<organism evidence="2 3">
    <name type="scientific">Teladorsagia circumcincta</name>
    <name type="common">Brown stomach worm</name>
    <name type="synonym">Ostertagia circumcincta</name>
    <dbReference type="NCBI Taxonomy" id="45464"/>
    <lineage>
        <taxon>Eukaryota</taxon>
        <taxon>Metazoa</taxon>
        <taxon>Ecdysozoa</taxon>
        <taxon>Nematoda</taxon>
        <taxon>Chromadorea</taxon>
        <taxon>Rhabditida</taxon>
        <taxon>Rhabditina</taxon>
        <taxon>Rhabditomorpha</taxon>
        <taxon>Strongyloidea</taxon>
        <taxon>Trichostrongylidae</taxon>
        <taxon>Teladorsagia</taxon>
    </lineage>
</organism>
<reference evidence="2 3" key="1">
    <citation type="submission" date="2015-09" db="EMBL/GenBank/DDBJ databases">
        <title>Draft genome of the parasitic nematode Teladorsagia circumcincta isolate WARC Sus (inbred).</title>
        <authorList>
            <person name="Mitreva M."/>
        </authorList>
    </citation>
    <scope>NUCLEOTIDE SEQUENCE [LARGE SCALE GENOMIC DNA]</scope>
    <source>
        <strain evidence="2 3">S</strain>
    </source>
</reference>
<protein>
    <submittedName>
        <fullName evidence="2">Uncharacterized protein</fullName>
    </submittedName>
</protein>
<feature type="region of interest" description="Disordered" evidence="1">
    <location>
        <begin position="1"/>
        <end position="68"/>
    </location>
</feature>
<feature type="compositionally biased region" description="Acidic residues" evidence="1">
    <location>
        <begin position="39"/>
        <end position="54"/>
    </location>
</feature>
<dbReference type="AlphaFoldDB" id="A0A2G9TUI7"/>
<evidence type="ECO:0000313" key="2">
    <source>
        <dbReference type="EMBL" id="PIO61122.1"/>
    </source>
</evidence>
<dbReference type="OrthoDB" id="5849360at2759"/>
<evidence type="ECO:0000313" key="3">
    <source>
        <dbReference type="Proteomes" id="UP000230423"/>
    </source>
</evidence>
<evidence type="ECO:0000256" key="1">
    <source>
        <dbReference type="SAM" id="MobiDB-lite"/>
    </source>
</evidence>
<gene>
    <name evidence="2" type="ORF">TELCIR_17363</name>
</gene>
<feature type="compositionally biased region" description="Acidic residues" evidence="1">
    <location>
        <begin position="13"/>
        <end position="32"/>
    </location>
</feature>
<dbReference type="Proteomes" id="UP000230423">
    <property type="component" value="Unassembled WGS sequence"/>
</dbReference>
<proteinExistence type="predicted"/>
<dbReference type="EMBL" id="KZ354167">
    <property type="protein sequence ID" value="PIO61122.1"/>
    <property type="molecule type" value="Genomic_DNA"/>
</dbReference>
<accession>A0A2G9TUI7</accession>